<accession>A0A640TC43</accession>
<dbReference type="Proteomes" id="UP000429552">
    <property type="component" value="Unassembled WGS sequence"/>
</dbReference>
<evidence type="ECO:0000259" key="1">
    <source>
        <dbReference type="Pfam" id="PF13472"/>
    </source>
</evidence>
<organism evidence="2 4">
    <name type="scientific">Streptomyces nigrescens</name>
    <dbReference type="NCBI Taxonomy" id="1920"/>
    <lineage>
        <taxon>Bacteria</taxon>
        <taxon>Bacillati</taxon>
        <taxon>Actinomycetota</taxon>
        <taxon>Actinomycetes</taxon>
        <taxon>Kitasatosporales</taxon>
        <taxon>Streptomycetaceae</taxon>
        <taxon>Streptomyces</taxon>
    </lineage>
</organism>
<evidence type="ECO:0000313" key="2">
    <source>
        <dbReference type="EMBL" id="GFE20041.1"/>
    </source>
</evidence>
<keyword evidence="5" id="KW-1185">Reference proteome</keyword>
<dbReference type="EMBL" id="BLIP01000001">
    <property type="protein sequence ID" value="GFE20041.1"/>
    <property type="molecule type" value="Genomic_DNA"/>
</dbReference>
<evidence type="ECO:0000313" key="3">
    <source>
        <dbReference type="EMBL" id="WAT94894.1"/>
    </source>
</evidence>
<sequence>MVGYAFAAPKTPATPWRRRDLPDPVLAEALYAGTTPTISTAQTTTPTSGYIKYAPAGVALAGSDVTGPFQPAGAGDFAIGATSPDTNYVLPRSKYPNTYASGQSVWSVEFGTDASIFQLRMKYIGSATMFRLSIDGRKASDLMQSSGGTTAGSGHLITIDLGSAAPRRIRLDFTTFPFGGIYLPPGASIWQVPLRGQRFMGLGDSLTDGSAGNTGAGGGTWFARTARHLGCADAWEQGRGGTGYITAGSYATFGDRIAVDVIPNAPDLLTIWGGYNDNTGSQSAISAAATSLYSTLKSALPACQMYVIGCWSPTGSPGASIPTTDTTLRTAAAAASIPFISPITGSCYDATGTLVATHGRWITGTGKVGATTGVGNADTWISSDGVHPTDTGHIGLARRITAAITALMPA</sequence>
<reference evidence="3 5" key="2">
    <citation type="submission" date="2022-12" db="EMBL/GenBank/DDBJ databases">
        <authorList>
            <person name="Ruckert C."/>
            <person name="Busche T."/>
            <person name="Kalinowski J."/>
            <person name="Wittmann C."/>
        </authorList>
    </citation>
    <scope>NUCLEOTIDE SEQUENCE [LARGE SCALE GENOMIC DNA]</scope>
    <source>
        <strain evidence="3 5">DSM 40555</strain>
    </source>
</reference>
<dbReference type="RefSeq" id="WP_159484043.1">
    <property type="nucleotide sequence ID" value="NZ_BLIP01000001.1"/>
</dbReference>
<dbReference type="AlphaFoldDB" id="A0A640TC43"/>
<dbReference type="Proteomes" id="UP001210609">
    <property type="component" value="Chromosome"/>
</dbReference>
<protein>
    <submittedName>
        <fullName evidence="3">SGNH/GDSL hydrolase family protein</fullName>
    </submittedName>
</protein>
<dbReference type="Gene3D" id="3.40.50.1110">
    <property type="entry name" value="SGNH hydrolase"/>
    <property type="match status" value="1"/>
</dbReference>
<feature type="domain" description="SGNH hydrolase-type esterase" evidence="1">
    <location>
        <begin position="202"/>
        <end position="393"/>
    </location>
</feature>
<reference evidence="2 4" key="1">
    <citation type="submission" date="2019-12" db="EMBL/GenBank/DDBJ databases">
        <title>Whole genome shotgun sequence of Streptomyces libani subsp. libani NBRC 13452.</title>
        <authorList>
            <person name="Ichikawa N."/>
            <person name="Kimura A."/>
            <person name="Kitahashi Y."/>
            <person name="Komaki H."/>
            <person name="Tamura T."/>
        </authorList>
    </citation>
    <scope>NUCLEOTIDE SEQUENCE [LARGE SCALE GENOMIC DNA]</scope>
    <source>
        <strain evidence="2 4">NBRC 13452</strain>
    </source>
</reference>
<dbReference type="SUPFAM" id="SSF52266">
    <property type="entry name" value="SGNH hydrolase"/>
    <property type="match status" value="1"/>
</dbReference>
<dbReference type="Pfam" id="PF13472">
    <property type="entry name" value="Lipase_GDSL_2"/>
    <property type="match status" value="1"/>
</dbReference>
<dbReference type="GO" id="GO:0016787">
    <property type="term" value="F:hydrolase activity"/>
    <property type="evidence" value="ECO:0007669"/>
    <property type="project" value="UniProtKB-KW"/>
</dbReference>
<gene>
    <name evidence="2" type="ORF">Sliba_04940</name>
    <name evidence="3" type="ORF">STRLI_000566</name>
</gene>
<name>A0A640TC43_STRNI</name>
<dbReference type="EMBL" id="CP114202">
    <property type="protein sequence ID" value="WAT94894.1"/>
    <property type="molecule type" value="Genomic_DNA"/>
</dbReference>
<proteinExistence type="predicted"/>
<evidence type="ECO:0000313" key="5">
    <source>
        <dbReference type="Proteomes" id="UP001210609"/>
    </source>
</evidence>
<dbReference type="InterPro" id="IPR036514">
    <property type="entry name" value="SGNH_hydro_sf"/>
</dbReference>
<dbReference type="CDD" id="cd00229">
    <property type="entry name" value="SGNH_hydrolase"/>
    <property type="match status" value="1"/>
</dbReference>
<dbReference type="InterPro" id="IPR013830">
    <property type="entry name" value="SGNH_hydro"/>
</dbReference>
<keyword evidence="3" id="KW-0378">Hydrolase</keyword>
<evidence type="ECO:0000313" key="4">
    <source>
        <dbReference type="Proteomes" id="UP000429552"/>
    </source>
</evidence>